<keyword evidence="7" id="KW-0325">Glycoprotein</keyword>
<reference evidence="9" key="1">
    <citation type="submission" date="2020-11" db="EMBL/GenBank/DDBJ databases">
        <authorList>
            <consortium name="DOE Joint Genome Institute"/>
            <person name="Ahrendt S."/>
            <person name="Riley R."/>
            <person name="Andreopoulos W."/>
            <person name="Labutti K."/>
            <person name="Pangilinan J."/>
            <person name="Ruiz-Duenas F.J."/>
            <person name="Barrasa J.M."/>
            <person name="Sanchez-Garcia M."/>
            <person name="Camarero S."/>
            <person name="Miyauchi S."/>
            <person name="Serrano A."/>
            <person name="Linde D."/>
            <person name="Babiker R."/>
            <person name="Drula E."/>
            <person name="Ayuso-Fernandez I."/>
            <person name="Pacheco R."/>
            <person name="Padilla G."/>
            <person name="Ferreira P."/>
            <person name="Barriuso J."/>
            <person name="Kellner H."/>
            <person name="Castanera R."/>
            <person name="Alfaro M."/>
            <person name="Ramirez L."/>
            <person name="Pisabarro A.G."/>
            <person name="Kuo A."/>
            <person name="Tritt A."/>
            <person name="Lipzen A."/>
            <person name="He G."/>
            <person name="Yan M."/>
            <person name="Ng V."/>
            <person name="Cullen D."/>
            <person name="Martin F."/>
            <person name="Rosso M.-N."/>
            <person name="Henrissat B."/>
            <person name="Hibbett D."/>
            <person name="Martinez A.T."/>
            <person name="Grigoriev I.V."/>
        </authorList>
    </citation>
    <scope>NUCLEOTIDE SEQUENCE</scope>
    <source>
        <strain evidence="9">CBS 506.95</strain>
    </source>
</reference>
<keyword evidence="8" id="KW-0732">Signal</keyword>
<dbReference type="Pfam" id="PF02265">
    <property type="entry name" value="S1-P1_nuclease"/>
    <property type="match status" value="1"/>
</dbReference>
<dbReference type="OrthoDB" id="441446at2759"/>
<organism evidence="9 10">
    <name type="scientific">Crepidotus variabilis</name>
    <dbReference type="NCBI Taxonomy" id="179855"/>
    <lineage>
        <taxon>Eukaryota</taxon>
        <taxon>Fungi</taxon>
        <taxon>Dikarya</taxon>
        <taxon>Basidiomycota</taxon>
        <taxon>Agaricomycotina</taxon>
        <taxon>Agaricomycetes</taxon>
        <taxon>Agaricomycetidae</taxon>
        <taxon>Agaricales</taxon>
        <taxon>Agaricineae</taxon>
        <taxon>Crepidotaceae</taxon>
        <taxon>Crepidotus</taxon>
    </lineage>
</organism>
<dbReference type="EMBL" id="MU157851">
    <property type="protein sequence ID" value="KAF9528632.1"/>
    <property type="molecule type" value="Genomic_DNA"/>
</dbReference>
<comment type="caution">
    <text evidence="9">The sequence shown here is derived from an EMBL/GenBank/DDBJ whole genome shotgun (WGS) entry which is preliminary data.</text>
</comment>
<evidence type="ECO:0000256" key="5">
    <source>
        <dbReference type="ARBA" id="ARBA00022801"/>
    </source>
</evidence>
<protein>
    <submittedName>
        <fullName evidence="9">S1/P1 nuclease-domain-containing protein</fullName>
    </submittedName>
</protein>
<feature type="signal peptide" evidence="8">
    <location>
        <begin position="1"/>
        <end position="19"/>
    </location>
</feature>
<evidence type="ECO:0000313" key="9">
    <source>
        <dbReference type="EMBL" id="KAF9528632.1"/>
    </source>
</evidence>
<dbReference type="SUPFAM" id="SSF48537">
    <property type="entry name" value="Phospholipase C/P1 nuclease"/>
    <property type="match status" value="1"/>
</dbReference>
<dbReference type="GO" id="GO:0006308">
    <property type="term" value="P:DNA catabolic process"/>
    <property type="evidence" value="ECO:0007669"/>
    <property type="project" value="InterPro"/>
</dbReference>
<evidence type="ECO:0000256" key="7">
    <source>
        <dbReference type="ARBA" id="ARBA00023180"/>
    </source>
</evidence>
<dbReference type="InterPro" id="IPR008947">
    <property type="entry name" value="PLipase_C/P1_nuclease_dom_sf"/>
</dbReference>
<evidence type="ECO:0000256" key="6">
    <source>
        <dbReference type="ARBA" id="ARBA00023157"/>
    </source>
</evidence>
<keyword evidence="2" id="KW-0540">Nuclease</keyword>
<dbReference type="PANTHER" id="PTHR33146">
    <property type="entry name" value="ENDONUCLEASE 4"/>
    <property type="match status" value="1"/>
</dbReference>
<accession>A0A9P6JPL1</accession>
<gene>
    <name evidence="9" type="ORF">CPB83DRAFT_791266</name>
</gene>
<dbReference type="InterPro" id="IPR003154">
    <property type="entry name" value="S1/P1nuclease"/>
</dbReference>
<evidence type="ECO:0000256" key="4">
    <source>
        <dbReference type="ARBA" id="ARBA00022759"/>
    </source>
</evidence>
<dbReference type="GO" id="GO:0003676">
    <property type="term" value="F:nucleic acid binding"/>
    <property type="evidence" value="ECO:0007669"/>
    <property type="project" value="InterPro"/>
</dbReference>
<dbReference type="CDD" id="cd11010">
    <property type="entry name" value="S1-P1_nuclease"/>
    <property type="match status" value="1"/>
</dbReference>
<dbReference type="GO" id="GO:0046872">
    <property type="term" value="F:metal ion binding"/>
    <property type="evidence" value="ECO:0007669"/>
    <property type="project" value="UniProtKB-KW"/>
</dbReference>
<evidence type="ECO:0000256" key="1">
    <source>
        <dbReference type="ARBA" id="ARBA00009547"/>
    </source>
</evidence>
<comment type="similarity">
    <text evidence="1">Belongs to the nuclease type I family.</text>
</comment>
<evidence type="ECO:0000256" key="8">
    <source>
        <dbReference type="SAM" id="SignalP"/>
    </source>
</evidence>
<evidence type="ECO:0000313" key="10">
    <source>
        <dbReference type="Proteomes" id="UP000807306"/>
    </source>
</evidence>
<dbReference type="AlphaFoldDB" id="A0A9P6JPL1"/>
<keyword evidence="5" id="KW-0378">Hydrolase</keyword>
<evidence type="ECO:0000256" key="2">
    <source>
        <dbReference type="ARBA" id="ARBA00022722"/>
    </source>
</evidence>
<sequence>MRLSLAAAFCSLGAASVAPAVYGWGAAGHEIVATIAQMYLHPKVMPILCDILNMPPHNCHLAPIATWADRNRMHMRWSASLHYVGALDDHPSDSCAFPGDNKWAGKESVNVLDGIRNTTALLQSWVERDQSDATANEALKFLVHFVGDVHQPLHLTGRERGGNGIKVLFDRRHTNLHSVWDTLLLAQGVRTVSRNYTRPLPYPRIEQNLRGTIYDAYIRRIMFEGVLHPWKDDLPNWLTCPDIPEPEVSQIDLSATSLNFFERTFTFTLKHAQNLFNAFNPRMGVEIQPDGPIVCPYFWAQPNHKLNCDIIWPKELDEEPYKSASRMSYADSKSLAAEKEHMHGDSKHLDIEFAVDDSEESNSFAGRNDEGLLQLDTPEYAGEIAKRMILEKMLAQGGVRLAGLLNYIFAPKDEVDGLYLTTIA</sequence>
<keyword evidence="3" id="KW-0479">Metal-binding</keyword>
<keyword evidence="4" id="KW-0255">Endonuclease</keyword>
<dbReference type="GO" id="GO:0004519">
    <property type="term" value="F:endonuclease activity"/>
    <property type="evidence" value="ECO:0007669"/>
    <property type="project" value="UniProtKB-KW"/>
</dbReference>
<keyword evidence="6" id="KW-1015">Disulfide bond</keyword>
<evidence type="ECO:0000256" key="3">
    <source>
        <dbReference type="ARBA" id="ARBA00022723"/>
    </source>
</evidence>
<proteinExistence type="inferred from homology"/>
<feature type="chain" id="PRO_5040196095" evidence="8">
    <location>
        <begin position="20"/>
        <end position="424"/>
    </location>
</feature>
<dbReference type="Proteomes" id="UP000807306">
    <property type="component" value="Unassembled WGS sequence"/>
</dbReference>
<dbReference type="PANTHER" id="PTHR33146:SF29">
    <property type="entry name" value="S1_P1 NUCLEASE"/>
    <property type="match status" value="1"/>
</dbReference>
<dbReference type="Gene3D" id="1.10.575.10">
    <property type="entry name" value="P1 Nuclease"/>
    <property type="match status" value="1"/>
</dbReference>
<name>A0A9P6JPL1_9AGAR</name>
<dbReference type="GO" id="GO:0016788">
    <property type="term" value="F:hydrolase activity, acting on ester bonds"/>
    <property type="evidence" value="ECO:0007669"/>
    <property type="project" value="InterPro"/>
</dbReference>
<keyword evidence="10" id="KW-1185">Reference proteome</keyword>